<organism evidence="7 8">
    <name type="scientific">Phyllotreta striolata</name>
    <name type="common">Striped flea beetle</name>
    <name type="synonym">Crioceris striolata</name>
    <dbReference type="NCBI Taxonomy" id="444603"/>
    <lineage>
        <taxon>Eukaryota</taxon>
        <taxon>Metazoa</taxon>
        <taxon>Ecdysozoa</taxon>
        <taxon>Arthropoda</taxon>
        <taxon>Hexapoda</taxon>
        <taxon>Insecta</taxon>
        <taxon>Pterygota</taxon>
        <taxon>Neoptera</taxon>
        <taxon>Endopterygota</taxon>
        <taxon>Coleoptera</taxon>
        <taxon>Polyphaga</taxon>
        <taxon>Cucujiformia</taxon>
        <taxon>Chrysomeloidea</taxon>
        <taxon>Chrysomelidae</taxon>
        <taxon>Galerucinae</taxon>
        <taxon>Alticini</taxon>
        <taxon>Phyllotreta</taxon>
    </lineage>
</organism>
<evidence type="ECO:0000313" key="8">
    <source>
        <dbReference type="Proteomes" id="UP001153712"/>
    </source>
</evidence>
<dbReference type="SUPFAM" id="SSF52507">
    <property type="entry name" value="Homo-oligomeric flavin-containing Cys decarboxylases, HFCD"/>
    <property type="match status" value="1"/>
</dbReference>
<keyword evidence="8" id="KW-1185">Reference proteome</keyword>
<dbReference type="PANTHER" id="PTHR14359">
    <property type="entry name" value="HOMO-OLIGOMERIC FLAVIN CONTAINING CYS DECARBOXYLASE FAMILY"/>
    <property type="match status" value="1"/>
</dbReference>
<dbReference type="Gene3D" id="3.40.50.1950">
    <property type="entry name" value="Flavin prenyltransferase-like"/>
    <property type="match status" value="1"/>
</dbReference>
<evidence type="ECO:0000256" key="3">
    <source>
        <dbReference type="ARBA" id="ARBA00056708"/>
    </source>
</evidence>
<dbReference type="InterPro" id="IPR003382">
    <property type="entry name" value="Flavoprotein"/>
</dbReference>
<protein>
    <recommendedName>
        <fullName evidence="4">Phosphopantothenoylcysteine decarboxylase</fullName>
    </recommendedName>
    <alternativeName>
        <fullName evidence="5">CoaC</fullName>
    </alternativeName>
</protein>
<dbReference type="OrthoDB" id="1532798at2759"/>
<evidence type="ECO:0000256" key="5">
    <source>
        <dbReference type="ARBA" id="ARBA00082063"/>
    </source>
</evidence>
<dbReference type="GO" id="GO:0010181">
    <property type="term" value="F:FMN binding"/>
    <property type="evidence" value="ECO:0007669"/>
    <property type="project" value="TreeGrafter"/>
</dbReference>
<evidence type="ECO:0000256" key="2">
    <source>
        <dbReference type="ARBA" id="ARBA00038350"/>
    </source>
</evidence>
<evidence type="ECO:0000256" key="4">
    <source>
        <dbReference type="ARBA" id="ARBA00070201"/>
    </source>
</evidence>
<evidence type="ECO:0000256" key="1">
    <source>
        <dbReference type="ARBA" id="ARBA00022993"/>
    </source>
</evidence>
<dbReference type="GO" id="GO:0004633">
    <property type="term" value="F:phosphopantothenoylcysteine decarboxylase activity"/>
    <property type="evidence" value="ECO:0007669"/>
    <property type="project" value="TreeGrafter"/>
</dbReference>
<dbReference type="AlphaFoldDB" id="A0A9N9TKY2"/>
<dbReference type="PANTHER" id="PTHR14359:SF6">
    <property type="entry name" value="PHOSPHOPANTOTHENOYLCYSTEINE DECARBOXYLASE"/>
    <property type="match status" value="1"/>
</dbReference>
<gene>
    <name evidence="7" type="ORF">PHYEVI_LOCUS6506</name>
</gene>
<dbReference type="Proteomes" id="UP001153712">
    <property type="component" value="Chromosome 3"/>
</dbReference>
<keyword evidence="1" id="KW-0173">Coenzyme A biosynthesis</keyword>
<proteinExistence type="inferred from homology"/>
<dbReference type="FunFam" id="3.40.50.1950:FF:000004">
    <property type="entry name" value="Phosphopantothenoylcysteine decarboxylase"/>
    <property type="match status" value="1"/>
</dbReference>
<dbReference type="EMBL" id="OU900096">
    <property type="protein sequence ID" value="CAG9860149.1"/>
    <property type="molecule type" value="Genomic_DNA"/>
</dbReference>
<evidence type="ECO:0000313" key="7">
    <source>
        <dbReference type="EMBL" id="CAG9860149.1"/>
    </source>
</evidence>
<dbReference type="GO" id="GO:0071513">
    <property type="term" value="C:phosphopantothenoylcysteine decarboxylase complex"/>
    <property type="evidence" value="ECO:0007669"/>
    <property type="project" value="TreeGrafter"/>
</dbReference>
<accession>A0A9N9TKY2</accession>
<sequence>MVKILIGCTGSVATIKLPLLVKHLVDEDVADDKNIKVCVTNPAKHFLNKEDVDKLNVYTDSDEWQAWSKRGDPVLHIELSKWADVLLIAPLDANTLAKISNGICDNLLTCVVRAWDVSKPLIFCPAMNTKMFQHPLTSQQINNLKSFGYHEIPVITKELMCGDKGPGAMAEVGTIVEFVKKIVENKL</sequence>
<evidence type="ECO:0000259" key="6">
    <source>
        <dbReference type="Pfam" id="PF02441"/>
    </source>
</evidence>
<reference evidence="7" key="1">
    <citation type="submission" date="2022-01" db="EMBL/GenBank/DDBJ databases">
        <authorList>
            <person name="King R."/>
        </authorList>
    </citation>
    <scope>NUCLEOTIDE SEQUENCE</scope>
</reference>
<comment type="function">
    <text evidence="3">Catalyzes the decarboxylation of the cysteine moiety of 4-phosphopantothenoylcysteine to form 4'-phosphopantotheine and this reaction forms part of the biosynthesis of coenzyme A.</text>
</comment>
<name>A0A9N9TKY2_PHYSR</name>
<dbReference type="Pfam" id="PF02441">
    <property type="entry name" value="Flavoprotein"/>
    <property type="match status" value="1"/>
</dbReference>
<feature type="domain" description="Flavoprotein" evidence="6">
    <location>
        <begin position="3"/>
        <end position="180"/>
    </location>
</feature>
<dbReference type="GO" id="GO:0015937">
    <property type="term" value="P:coenzyme A biosynthetic process"/>
    <property type="evidence" value="ECO:0007669"/>
    <property type="project" value="UniProtKB-KW"/>
</dbReference>
<comment type="similarity">
    <text evidence="2">Belongs to the HFCD (homooligomeric flavin containing Cys decarboxylase) superfamily.</text>
</comment>
<dbReference type="InterPro" id="IPR036551">
    <property type="entry name" value="Flavin_trans-like"/>
</dbReference>